<reference evidence="1 2" key="1">
    <citation type="journal article" date="2013" name="PLoS ONE">
        <title>The first genomic and proteomic characterization of a deep-sea sulfate reducer: insights into the piezophilic lifestyle of Desulfovibrio piezophilus.</title>
        <authorList>
            <person name="Pradel N."/>
            <person name="Ji B."/>
            <person name="Gimenez G."/>
            <person name="Talla E."/>
            <person name="Lenoble P."/>
            <person name="Garel M."/>
            <person name="Tamburini C."/>
            <person name="Fourquet P."/>
            <person name="Lebrun R."/>
            <person name="Bertin P."/>
            <person name="Denis Y."/>
            <person name="Pophillat M."/>
            <person name="Barbe V."/>
            <person name="Ollivier B."/>
            <person name="Dolla A."/>
        </authorList>
    </citation>
    <scope>NUCLEOTIDE SEQUENCE [LARGE SCALE GENOMIC DNA]</scope>
    <source>
        <strain evidence="2">DSM 10523 / SB164P1</strain>
    </source>
</reference>
<dbReference type="BioCyc" id="DPIE1322246:BN4_RS03450-MONOMER"/>
<dbReference type="GO" id="GO:0019634">
    <property type="term" value="P:organic phosphonate metabolic process"/>
    <property type="evidence" value="ECO:0007669"/>
    <property type="project" value="InterPro"/>
</dbReference>
<protein>
    <submittedName>
        <fullName evidence="1">Protein phnG (Modular protein)</fullName>
    </submittedName>
</protein>
<dbReference type="NCBIfam" id="TIGR03293">
    <property type="entry name" value="PhnG_redo"/>
    <property type="match status" value="1"/>
</dbReference>
<name>M1WUV8_PSEP2</name>
<gene>
    <name evidence="1" type="ordered locus">BN4_10671</name>
</gene>
<keyword evidence="2" id="KW-1185">Reference proteome</keyword>
<proteinExistence type="predicted"/>
<accession>M1WUV8</accession>
<reference evidence="2" key="2">
    <citation type="journal article" date="2013" name="Stand. Genomic Sci.">
        <title>Complete genome sequence of Desulfocapsa sulfexigens, a marine deltaproteobacterium specialized in disproportionating inorganic sulfur compounds.</title>
        <authorList>
            <person name="Finster K.W."/>
            <person name="Kjeldsen K.U."/>
            <person name="Kube M."/>
            <person name="Reinhardt R."/>
            <person name="Mussmann M."/>
            <person name="Amann R."/>
            <person name="Schreiber L."/>
        </authorList>
    </citation>
    <scope>NUCLEOTIDE SEQUENCE [LARGE SCALE GENOMIC DNA]</scope>
    <source>
        <strain evidence="2">DSM 10523 / SB164P1</strain>
    </source>
</reference>
<dbReference type="RefSeq" id="WP_015413962.1">
    <property type="nucleotide sequence ID" value="NC_020409.1"/>
</dbReference>
<dbReference type="KEGG" id="dpi:BN4_10671"/>
<dbReference type="STRING" id="1322246.BN4_10671"/>
<dbReference type="GO" id="GO:0015716">
    <property type="term" value="P:organic phosphonate transport"/>
    <property type="evidence" value="ECO:0007669"/>
    <property type="project" value="InterPro"/>
</dbReference>
<dbReference type="PATRIC" id="fig|879567.3.peg.694"/>
<dbReference type="HOGENOM" id="CLU_109242_0_0_7"/>
<dbReference type="eggNOG" id="COG3624">
    <property type="taxonomic scope" value="Bacteria"/>
</dbReference>
<dbReference type="Proteomes" id="UP000011724">
    <property type="component" value="Chromosome"/>
</dbReference>
<dbReference type="EMBL" id="FO203427">
    <property type="protein sequence ID" value="CCH47908.1"/>
    <property type="molecule type" value="Genomic_DNA"/>
</dbReference>
<dbReference type="Pfam" id="PF06754">
    <property type="entry name" value="PhnG"/>
    <property type="match status" value="1"/>
</dbReference>
<organism evidence="1 2">
    <name type="scientific">Pseudodesulfovibrio piezophilus (strain DSM 21447 / JCM 15486 / C1TLV30)</name>
    <name type="common">Desulfovibrio piezophilus</name>
    <dbReference type="NCBI Taxonomy" id="1322246"/>
    <lineage>
        <taxon>Bacteria</taxon>
        <taxon>Pseudomonadati</taxon>
        <taxon>Thermodesulfobacteriota</taxon>
        <taxon>Desulfovibrionia</taxon>
        <taxon>Desulfovibrionales</taxon>
        <taxon>Desulfovibrionaceae</taxon>
    </lineage>
</organism>
<sequence length="180" mass="20152">MLIPAESQAPMDVQIPRKDVTEMEQNKVTNNADGLEINRKKWMGILSRTHPQCLQDALAGLGSLPEYVYLRTPETGMIMIRGKADGTGQQFNLGEMTMTRCSIKTGAHLVGHGYVIGRDKRHAELAAFYDALLQSDEYGPTILREILSPLQAEIEKKWRTQAQKTAATKVDFFTMVRGEN</sequence>
<dbReference type="InterPro" id="IPR009609">
    <property type="entry name" value="Phosphonate_metab_PhnG"/>
</dbReference>
<dbReference type="AlphaFoldDB" id="M1WUV8"/>
<evidence type="ECO:0000313" key="1">
    <source>
        <dbReference type="EMBL" id="CCH47908.1"/>
    </source>
</evidence>
<evidence type="ECO:0000313" key="2">
    <source>
        <dbReference type="Proteomes" id="UP000011724"/>
    </source>
</evidence>